<keyword evidence="1" id="KW-0812">Transmembrane</keyword>
<evidence type="ECO:0000313" key="2">
    <source>
        <dbReference type="EMBL" id="KAA0194462.1"/>
    </source>
</evidence>
<protein>
    <recommendedName>
        <fullName evidence="4">G protein-coupled receptor</fullName>
    </recommendedName>
</protein>
<comment type="caution">
    <text evidence="2">The sequence shown here is derived from an EMBL/GenBank/DDBJ whole genome shotgun (WGS) entry which is preliminary data.</text>
</comment>
<dbReference type="Proteomes" id="UP000728185">
    <property type="component" value="Unassembled WGS sequence"/>
</dbReference>
<accession>A0A8E0VHS7</accession>
<proteinExistence type="predicted"/>
<evidence type="ECO:0008006" key="4">
    <source>
        <dbReference type="Google" id="ProtNLM"/>
    </source>
</evidence>
<evidence type="ECO:0000256" key="1">
    <source>
        <dbReference type="SAM" id="Phobius"/>
    </source>
</evidence>
<keyword evidence="1" id="KW-0472">Membrane</keyword>
<name>A0A8E0VHS7_9TREM</name>
<sequence length="214" mass="24598">MFGAPIFGVLLVIPGIWLVEFENMTCITEIPPNRTVAYRLTQVYQPTWCAAYYVIPMVTMLVAHFRVIRYFRSEDLKQLEEEIQIQPYRWSFSADEPDESRLEEPIDPPLFVDPLHRSMTFGSLCMICCMLLAHTYDTVSFLLGTMVNNYFYDYGSDLQAISSFISTMNTIANPIIIILSVPCIRAFAAAHLTVRIRNSGTKLCKLFSRNNRIQ</sequence>
<dbReference type="EMBL" id="LUCM01004364">
    <property type="protein sequence ID" value="KAA0194462.1"/>
    <property type="molecule type" value="Genomic_DNA"/>
</dbReference>
<evidence type="ECO:0000313" key="3">
    <source>
        <dbReference type="Proteomes" id="UP000728185"/>
    </source>
</evidence>
<organism evidence="2 3">
    <name type="scientific">Fasciolopsis buskii</name>
    <dbReference type="NCBI Taxonomy" id="27845"/>
    <lineage>
        <taxon>Eukaryota</taxon>
        <taxon>Metazoa</taxon>
        <taxon>Spiralia</taxon>
        <taxon>Lophotrochozoa</taxon>
        <taxon>Platyhelminthes</taxon>
        <taxon>Trematoda</taxon>
        <taxon>Digenea</taxon>
        <taxon>Plagiorchiida</taxon>
        <taxon>Echinostomata</taxon>
        <taxon>Echinostomatoidea</taxon>
        <taxon>Fasciolidae</taxon>
        <taxon>Fasciolopsis</taxon>
    </lineage>
</organism>
<feature type="transmembrane region" description="Helical" evidence="1">
    <location>
        <begin position="45"/>
        <end position="68"/>
    </location>
</feature>
<feature type="transmembrane region" description="Helical" evidence="1">
    <location>
        <begin position="124"/>
        <end position="151"/>
    </location>
</feature>
<keyword evidence="3" id="KW-1185">Reference proteome</keyword>
<dbReference type="OrthoDB" id="6269383at2759"/>
<dbReference type="Gene3D" id="1.20.1070.10">
    <property type="entry name" value="Rhodopsin 7-helix transmembrane proteins"/>
    <property type="match status" value="1"/>
</dbReference>
<gene>
    <name evidence="2" type="ORF">FBUS_03071</name>
</gene>
<reference evidence="2" key="1">
    <citation type="submission" date="2019-05" db="EMBL/GenBank/DDBJ databases">
        <title>Annotation for the trematode Fasciolopsis buski.</title>
        <authorList>
            <person name="Choi Y.-J."/>
        </authorList>
    </citation>
    <scope>NUCLEOTIDE SEQUENCE</scope>
    <source>
        <strain evidence="2">HT</strain>
        <tissue evidence="2">Whole worm</tissue>
    </source>
</reference>
<keyword evidence="1" id="KW-1133">Transmembrane helix</keyword>
<dbReference type="AlphaFoldDB" id="A0A8E0VHS7"/>